<evidence type="ECO:0000259" key="1">
    <source>
        <dbReference type="PROSITE" id="PS50987"/>
    </source>
</evidence>
<dbReference type="CDD" id="cd00090">
    <property type="entry name" value="HTH_ARSR"/>
    <property type="match status" value="1"/>
</dbReference>
<keyword evidence="3" id="KW-1185">Reference proteome</keyword>
<dbReference type="InterPro" id="IPR012318">
    <property type="entry name" value="HTH_CRP"/>
</dbReference>
<dbReference type="Pfam" id="PF13545">
    <property type="entry name" value="HTH_Crp_2"/>
    <property type="match status" value="1"/>
</dbReference>
<dbReference type="InterPro" id="IPR011991">
    <property type="entry name" value="ArsR-like_HTH"/>
</dbReference>
<reference evidence="2" key="1">
    <citation type="submission" date="2013-04" db="EMBL/GenBank/DDBJ databases">
        <title>The genome sequencing project of 58 acetic acid bacteria.</title>
        <authorList>
            <person name="Okamoto-Kainuma A."/>
            <person name="Ishikawa M."/>
            <person name="Umino S."/>
            <person name="Koizumi Y."/>
            <person name="Shiwa Y."/>
            <person name="Yoshikawa H."/>
            <person name="Matsutani M."/>
            <person name="Matsushita K."/>
        </authorList>
    </citation>
    <scope>NUCLEOTIDE SEQUENCE</scope>
    <source>
        <strain evidence="2">NRIC 0228</strain>
    </source>
</reference>
<dbReference type="InterPro" id="IPR001845">
    <property type="entry name" value="HTH_ArsR_DNA-bd_dom"/>
</dbReference>
<dbReference type="PROSITE" id="PS50987">
    <property type="entry name" value="HTH_ARSR_2"/>
    <property type="match status" value="1"/>
</dbReference>
<dbReference type="EMBL" id="BAQW01000012">
    <property type="protein sequence ID" value="GBR14487.1"/>
    <property type="molecule type" value="Genomic_DNA"/>
</dbReference>
<evidence type="ECO:0000313" key="2">
    <source>
        <dbReference type="EMBL" id="GBR14487.1"/>
    </source>
</evidence>
<dbReference type="SUPFAM" id="SSF46785">
    <property type="entry name" value="Winged helix' DNA-binding domain"/>
    <property type="match status" value="1"/>
</dbReference>
<evidence type="ECO:0000313" key="3">
    <source>
        <dbReference type="Proteomes" id="UP001061070"/>
    </source>
</evidence>
<sequence length="239" mass="26337">MAMTNVKRWTHLDSLVADQGPLTLPYAVYTELAERLREAAGDKDPAQIRALAAQLEDLLVQASAGAEPEARRAARRDAASRSTASGHAFDLGQISFAHQFAADIAAKRADAGFEQLLASESLAPYVRALRADDLTGVELAEEIGHRPETVSRNLRKLREMGAVDYRREGTRLINFLTPATRDLAEQAGGRMMRTRLSPPVRAWARSEKREMPEFMRVAPTFAHELETVVTEKDAALADT</sequence>
<dbReference type="InterPro" id="IPR036388">
    <property type="entry name" value="WH-like_DNA-bd_sf"/>
</dbReference>
<organism evidence="2 3">
    <name type="scientific">Gluconobacter frateurii NRIC 0228</name>
    <dbReference type="NCBI Taxonomy" id="1307946"/>
    <lineage>
        <taxon>Bacteria</taxon>
        <taxon>Pseudomonadati</taxon>
        <taxon>Pseudomonadota</taxon>
        <taxon>Alphaproteobacteria</taxon>
        <taxon>Acetobacterales</taxon>
        <taxon>Acetobacteraceae</taxon>
        <taxon>Gluconobacter</taxon>
    </lineage>
</organism>
<dbReference type="Gene3D" id="1.10.10.10">
    <property type="entry name" value="Winged helix-like DNA-binding domain superfamily/Winged helix DNA-binding domain"/>
    <property type="match status" value="1"/>
</dbReference>
<accession>A0ABQ0QDK0</accession>
<comment type="caution">
    <text evidence="2">The sequence shown here is derived from an EMBL/GenBank/DDBJ whole genome shotgun (WGS) entry which is preliminary data.</text>
</comment>
<proteinExistence type="predicted"/>
<gene>
    <name evidence="2" type="ORF">AA0228_2271</name>
</gene>
<dbReference type="SMART" id="SM00418">
    <property type="entry name" value="HTH_ARSR"/>
    <property type="match status" value="1"/>
</dbReference>
<dbReference type="Proteomes" id="UP001061070">
    <property type="component" value="Unassembled WGS sequence"/>
</dbReference>
<feature type="domain" description="HTH arsR-type" evidence="1">
    <location>
        <begin position="102"/>
        <end position="195"/>
    </location>
</feature>
<protein>
    <recommendedName>
        <fullName evidence="1">HTH arsR-type domain-containing protein</fullName>
    </recommendedName>
</protein>
<dbReference type="InterPro" id="IPR036390">
    <property type="entry name" value="WH_DNA-bd_sf"/>
</dbReference>
<name>A0ABQ0QDK0_9PROT</name>